<reference evidence="1 2" key="1">
    <citation type="journal article" date="2019" name="Sci. Rep.">
        <title>Orb-weaving spider Araneus ventricosus genome elucidates the spidroin gene catalogue.</title>
        <authorList>
            <person name="Kono N."/>
            <person name="Nakamura H."/>
            <person name="Ohtoshi R."/>
            <person name="Moran D.A.P."/>
            <person name="Shinohara A."/>
            <person name="Yoshida Y."/>
            <person name="Fujiwara M."/>
            <person name="Mori M."/>
            <person name="Tomita M."/>
            <person name="Arakawa K."/>
        </authorList>
    </citation>
    <scope>NUCLEOTIDE SEQUENCE [LARGE SCALE GENOMIC DNA]</scope>
</reference>
<evidence type="ECO:0000313" key="2">
    <source>
        <dbReference type="Proteomes" id="UP000499080"/>
    </source>
</evidence>
<dbReference type="EMBL" id="BGPR01074546">
    <property type="protein sequence ID" value="GBO46706.1"/>
    <property type="molecule type" value="Genomic_DNA"/>
</dbReference>
<name>A0A4Y2XBV2_ARAVE</name>
<proteinExistence type="predicted"/>
<protein>
    <submittedName>
        <fullName evidence="1">Uncharacterized protein</fullName>
    </submittedName>
</protein>
<evidence type="ECO:0000313" key="1">
    <source>
        <dbReference type="EMBL" id="GBO46706.1"/>
    </source>
</evidence>
<dbReference type="Proteomes" id="UP000499080">
    <property type="component" value="Unassembled WGS sequence"/>
</dbReference>
<organism evidence="1 2">
    <name type="scientific">Araneus ventricosus</name>
    <name type="common">Orbweaver spider</name>
    <name type="synonym">Epeira ventricosa</name>
    <dbReference type="NCBI Taxonomy" id="182803"/>
    <lineage>
        <taxon>Eukaryota</taxon>
        <taxon>Metazoa</taxon>
        <taxon>Ecdysozoa</taxon>
        <taxon>Arthropoda</taxon>
        <taxon>Chelicerata</taxon>
        <taxon>Arachnida</taxon>
        <taxon>Araneae</taxon>
        <taxon>Araneomorphae</taxon>
        <taxon>Entelegynae</taxon>
        <taxon>Araneoidea</taxon>
        <taxon>Araneidae</taxon>
        <taxon>Araneus</taxon>
    </lineage>
</organism>
<sequence>MAGRWLHVSISPDDAIQALQRLGFVEHQIINLDSWGILLTTHQAMPEVPDRWEADCRILSAKHISHMPLLIKSVKIQYPWCPGTNAYVVPVNDIPVDVACHRYTLEHAGQSLNQEYLPKLFTSCTTARNCQILQSSFGAVTWGDQANMYYITIILESLPKPEMTLWAIPSSLGYFSWVSTFLHVR</sequence>
<accession>A0A4Y2XBV2</accession>
<dbReference type="AlphaFoldDB" id="A0A4Y2XBV2"/>
<keyword evidence="2" id="KW-1185">Reference proteome</keyword>
<comment type="caution">
    <text evidence="1">The sequence shown here is derived from an EMBL/GenBank/DDBJ whole genome shotgun (WGS) entry which is preliminary data.</text>
</comment>
<gene>
    <name evidence="1" type="ORF">AVEN_194692_1</name>
</gene>